<dbReference type="SUPFAM" id="SSF56784">
    <property type="entry name" value="HAD-like"/>
    <property type="match status" value="1"/>
</dbReference>
<dbReference type="Pfam" id="PF00122">
    <property type="entry name" value="E1-E2_ATPase"/>
    <property type="match status" value="1"/>
</dbReference>
<keyword evidence="10" id="KW-1278">Translocase</keyword>
<feature type="transmembrane region" description="Helical" evidence="14">
    <location>
        <begin position="786"/>
        <end position="806"/>
    </location>
</feature>
<dbReference type="SUPFAM" id="SSF81660">
    <property type="entry name" value="Metal cation-transporting ATPase, ATP-binding domain N"/>
    <property type="match status" value="1"/>
</dbReference>
<dbReference type="InterPro" id="IPR001757">
    <property type="entry name" value="P_typ_ATPase"/>
</dbReference>
<dbReference type="EMBL" id="PKOZ01000002">
    <property type="protein sequence ID" value="PQD96269.1"/>
    <property type="molecule type" value="Genomic_DNA"/>
</dbReference>
<proteinExistence type="inferred from homology"/>
<evidence type="ECO:0000256" key="9">
    <source>
        <dbReference type="ARBA" id="ARBA00022842"/>
    </source>
</evidence>
<evidence type="ECO:0000256" key="12">
    <source>
        <dbReference type="ARBA" id="ARBA00023065"/>
    </source>
</evidence>
<keyword evidence="3" id="KW-0813">Transport</keyword>
<evidence type="ECO:0000313" key="17">
    <source>
        <dbReference type="Proteomes" id="UP000239663"/>
    </source>
</evidence>
<dbReference type="OrthoDB" id="9813266at2"/>
<dbReference type="AlphaFoldDB" id="A0A2S7N2M6"/>
<dbReference type="NCBIfam" id="TIGR01494">
    <property type="entry name" value="ATPase_P-type"/>
    <property type="match status" value="2"/>
</dbReference>
<dbReference type="Gene3D" id="2.70.150.10">
    <property type="entry name" value="Calcium-transporting ATPase, cytoplasmic transduction domain A"/>
    <property type="match status" value="1"/>
</dbReference>
<accession>A0A2S7N2M6</accession>
<sequence>MERNEPGLPESTLQEIQKIDPITWAKRDASFALSSLKTNPGGLSEAEVQVRQKILGYNEMEQKRSFNPLKCFIEKLVGLLAIMLWAASILAFISGTPLLSYVIWAIILINAIFSFIQENRADKALQALSKMMPSHVKVYRDGELKSIHAEQLVPGDVVSLTAGDKVPADCRILSSNHLMVNNSMLTGESLPVNRCEAIDTHINGPVSDCINLIFAGTSITGGEAKAVVYGTGKQTQIGMITETTAQIKREKSTLEIQIQRITKILATFAVTIGILAFCVSIFLTDIEVNAALIFAIGMIVANIPEGLMPTVSLSLALSVQRMAKKNALVRKPSAVETLSSTTVICTDKTGTLTQNAMVTKKIWTPDGLIDISGNGYEKTGDLSGITAQNRLGLERFFISAILCSETMLKTAENNPKEWEYIGNPTEAAILIAAEKYGLNVEETKQLFKRESLQPFSSENKYMTVIAKNESANAFPVGTLINFTKGDPLKISEKCQYMYRNGKAVKMTEEDRLEVQAINDEMASEGYRILAVSCSGPKDDTLMLLGLAIMYDPPKDGVFEAVRDCHRAGIKITVVTGDYSKTALSIAQQTGIAEAQYVIITGEELRRLNEGELAKKIDTDCPVIFARTTPQDKLKIVTAYQSLGHVVAATGDGINDVLALKKADIGISMGKNGSDAAIETSDVVLLDDHFATIVEAIKEGRAIYENIRKFISYILASNIPEIVPFLVMGLFNIPLALPILLVLAIDLGTDIVPAISLGKELPDDDVLDQPPRKKESNILDRPTILRAYGFLGVIQAACLFIAFFFAWDYFGYTFREIRSFTDIIATNTAPNGVMHAYSYAITLGFGAIIACQIGNLLESRSFRQPFFQSFNKPNSLMIWGIVLEIILFLLISYTPLFQYVFGTAALEWQHLILLPIFTVLFMLCEEIRKWVVRRTTIG</sequence>
<comment type="similarity">
    <text evidence="2">Belongs to the cation transport ATPase (P-type) (TC 3.A.3) family. Type IIA subfamily.</text>
</comment>
<dbReference type="GO" id="GO:0005886">
    <property type="term" value="C:plasma membrane"/>
    <property type="evidence" value="ECO:0007669"/>
    <property type="project" value="UniProtKB-SubCell"/>
</dbReference>
<dbReference type="InterPro" id="IPR023298">
    <property type="entry name" value="ATPase_P-typ_TM_dom_sf"/>
</dbReference>
<evidence type="ECO:0000256" key="4">
    <source>
        <dbReference type="ARBA" id="ARBA00022475"/>
    </source>
</evidence>
<keyword evidence="5" id="KW-0597">Phosphoprotein</keyword>
<gene>
    <name evidence="16" type="ORF">CYL18_06645</name>
</gene>
<organism evidence="16 17">
    <name type="scientific">Pradoshia eiseniae</name>
    <dbReference type="NCBI Taxonomy" id="2064768"/>
    <lineage>
        <taxon>Bacteria</taxon>
        <taxon>Bacillati</taxon>
        <taxon>Bacillota</taxon>
        <taxon>Bacilli</taxon>
        <taxon>Bacillales</taxon>
        <taxon>Bacillaceae</taxon>
        <taxon>Pradoshia</taxon>
    </lineage>
</organism>
<keyword evidence="8" id="KW-0067">ATP-binding</keyword>
<feature type="transmembrane region" description="Helical" evidence="14">
    <location>
        <begin position="72"/>
        <end position="92"/>
    </location>
</feature>
<evidence type="ECO:0000256" key="3">
    <source>
        <dbReference type="ARBA" id="ARBA00022448"/>
    </source>
</evidence>
<name>A0A2S7N2M6_9BACI</name>
<keyword evidence="4" id="KW-1003">Cell membrane</keyword>
<evidence type="ECO:0000256" key="13">
    <source>
        <dbReference type="ARBA" id="ARBA00023136"/>
    </source>
</evidence>
<dbReference type="InterPro" id="IPR018303">
    <property type="entry name" value="ATPase_P-typ_P_site"/>
</dbReference>
<feature type="transmembrane region" description="Helical" evidence="14">
    <location>
        <begin position="264"/>
        <end position="284"/>
    </location>
</feature>
<dbReference type="PANTHER" id="PTHR43294">
    <property type="entry name" value="SODIUM/POTASSIUM-TRANSPORTING ATPASE SUBUNIT ALPHA"/>
    <property type="match status" value="1"/>
</dbReference>
<evidence type="ECO:0000256" key="10">
    <source>
        <dbReference type="ARBA" id="ARBA00022967"/>
    </source>
</evidence>
<dbReference type="GO" id="GO:0016887">
    <property type="term" value="F:ATP hydrolysis activity"/>
    <property type="evidence" value="ECO:0007669"/>
    <property type="project" value="InterPro"/>
</dbReference>
<dbReference type="PANTHER" id="PTHR43294:SF21">
    <property type="entry name" value="CATION TRANSPORTING ATPASE"/>
    <property type="match status" value="1"/>
</dbReference>
<keyword evidence="12" id="KW-0406">Ion transport</keyword>
<dbReference type="Proteomes" id="UP000239663">
    <property type="component" value="Unassembled WGS sequence"/>
</dbReference>
<keyword evidence="13 14" id="KW-0472">Membrane</keyword>
<dbReference type="PRINTS" id="PR00121">
    <property type="entry name" value="NAKATPASE"/>
</dbReference>
<feature type="transmembrane region" description="Helical" evidence="14">
    <location>
        <begin position="98"/>
        <end position="116"/>
    </location>
</feature>
<dbReference type="Gene3D" id="3.40.50.1000">
    <property type="entry name" value="HAD superfamily/HAD-like"/>
    <property type="match status" value="1"/>
</dbReference>
<keyword evidence="9" id="KW-0460">Magnesium</keyword>
<dbReference type="SFLD" id="SFLDG00002">
    <property type="entry name" value="C1.7:_P-type_atpase_like"/>
    <property type="match status" value="1"/>
</dbReference>
<dbReference type="InterPro" id="IPR004014">
    <property type="entry name" value="ATPase_P-typ_cation-transptr_N"/>
</dbReference>
<evidence type="ECO:0000256" key="14">
    <source>
        <dbReference type="SAM" id="Phobius"/>
    </source>
</evidence>
<evidence type="ECO:0000256" key="7">
    <source>
        <dbReference type="ARBA" id="ARBA00022741"/>
    </source>
</evidence>
<dbReference type="Gene3D" id="3.40.1110.10">
    <property type="entry name" value="Calcium-transporting ATPase, cytoplasmic domain N"/>
    <property type="match status" value="1"/>
</dbReference>
<dbReference type="Gene3D" id="1.20.1110.10">
    <property type="entry name" value="Calcium-transporting ATPase, transmembrane domain"/>
    <property type="match status" value="1"/>
</dbReference>
<evidence type="ECO:0000256" key="6">
    <source>
        <dbReference type="ARBA" id="ARBA00022692"/>
    </source>
</evidence>
<dbReference type="PROSITE" id="PS00154">
    <property type="entry name" value="ATPASE_E1_E2"/>
    <property type="match status" value="1"/>
</dbReference>
<dbReference type="SMART" id="SM00831">
    <property type="entry name" value="Cation_ATPase_N"/>
    <property type="match status" value="1"/>
</dbReference>
<evidence type="ECO:0000256" key="1">
    <source>
        <dbReference type="ARBA" id="ARBA00004651"/>
    </source>
</evidence>
<feature type="transmembrane region" description="Helical" evidence="14">
    <location>
        <begin position="907"/>
        <end position="923"/>
    </location>
</feature>
<feature type="transmembrane region" description="Helical" evidence="14">
    <location>
        <begin position="835"/>
        <end position="855"/>
    </location>
</feature>
<dbReference type="FunFam" id="2.70.150.10:FF:000160">
    <property type="entry name" value="Sarcoplasmic/endoplasmic reticulum calcium ATPase 1"/>
    <property type="match status" value="1"/>
</dbReference>
<protein>
    <submittedName>
        <fullName evidence="16">Cation-transporting ATPase</fullName>
    </submittedName>
</protein>
<dbReference type="InterPro" id="IPR023299">
    <property type="entry name" value="ATPase_P-typ_cyto_dom_N"/>
</dbReference>
<dbReference type="SUPFAM" id="SSF81665">
    <property type="entry name" value="Calcium ATPase, transmembrane domain M"/>
    <property type="match status" value="1"/>
</dbReference>
<keyword evidence="11 14" id="KW-1133">Transmembrane helix</keyword>
<dbReference type="RefSeq" id="WP_104848696.1">
    <property type="nucleotide sequence ID" value="NZ_PKOZ01000002.1"/>
</dbReference>
<dbReference type="InterPro" id="IPR036412">
    <property type="entry name" value="HAD-like_sf"/>
</dbReference>
<dbReference type="Pfam" id="PF00689">
    <property type="entry name" value="Cation_ATPase_C"/>
    <property type="match status" value="1"/>
</dbReference>
<dbReference type="Pfam" id="PF13246">
    <property type="entry name" value="Cation_ATPase"/>
    <property type="match status" value="1"/>
</dbReference>
<evidence type="ECO:0000256" key="5">
    <source>
        <dbReference type="ARBA" id="ARBA00022553"/>
    </source>
</evidence>
<keyword evidence="17" id="KW-1185">Reference proteome</keyword>
<feature type="domain" description="Cation-transporting P-type ATPase N-terminal" evidence="15">
    <location>
        <begin position="23"/>
        <end position="96"/>
    </location>
</feature>
<keyword evidence="6 14" id="KW-0812">Transmembrane</keyword>
<evidence type="ECO:0000256" key="2">
    <source>
        <dbReference type="ARBA" id="ARBA00005675"/>
    </source>
</evidence>
<dbReference type="InterPro" id="IPR023214">
    <property type="entry name" value="HAD_sf"/>
</dbReference>
<dbReference type="GO" id="GO:0005524">
    <property type="term" value="F:ATP binding"/>
    <property type="evidence" value="ECO:0007669"/>
    <property type="project" value="UniProtKB-KW"/>
</dbReference>
<dbReference type="PRINTS" id="PR00119">
    <property type="entry name" value="CATATPASE"/>
</dbReference>
<dbReference type="InterPro" id="IPR044492">
    <property type="entry name" value="P_typ_ATPase_HD_dom"/>
</dbReference>
<comment type="subcellular location">
    <subcellularLocation>
        <location evidence="1">Cell membrane</location>
        <topology evidence="1">Multi-pass membrane protein</topology>
    </subcellularLocation>
</comment>
<reference evidence="16 17" key="1">
    <citation type="submission" date="2017-12" db="EMBL/GenBank/DDBJ databases">
        <title>Taxonomic description and draft genome of Pradoshia cofamensis Gen. nov., sp. nov., a thermotolerant bacillale isolated from anterior gut of earthworm Eisenia fetida.</title>
        <authorList>
            <person name="Saha T."/>
            <person name="Chakraborty R."/>
        </authorList>
    </citation>
    <scope>NUCLEOTIDE SEQUENCE [LARGE SCALE GENOMIC DNA]</scope>
    <source>
        <strain evidence="16 17">EAG3</strain>
    </source>
</reference>
<evidence type="ECO:0000256" key="11">
    <source>
        <dbReference type="ARBA" id="ARBA00022989"/>
    </source>
</evidence>
<feature type="transmembrane region" description="Helical" evidence="14">
    <location>
        <begin position="875"/>
        <end position="895"/>
    </location>
</feature>
<comment type="caution">
    <text evidence="16">The sequence shown here is derived from an EMBL/GenBank/DDBJ whole genome shotgun (WGS) entry which is preliminary data.</text>
</comment>
<evidence type="ECO:0000259" key="15">
    <source>
        <dbReference type="SMART" id="SM00831"/>
    </source>
</evidence>
<dbReference type="InterPro" id="IPR008250">
    <property type="entry name" value="ATPase_P-typ_transduc_dom_A_sf"/>
</dbReference>
<evidence type="ECO:0000313" key="16">
    <source>
        <dbReference type="EMBL" id="PQD96269.1"/>
    </source>
</evidence>
<dbReference type="InterPro" id="IPR050510">
    <property type="entry name" value="Cation_transp_ATPase_P-type"/>
</dbReference>
<dbReference type="InterPro" id="IPR006068">
    <property type="entry name" value="ATPase_P-typ_cation-transptr_C"/>
</dbReference>
<keyword evidence="7" id="KW-0547">Nucleotide-binding</keyword>
<dbReference type="SFLD" id="SFLDF00027">
    <property type="entry name" value="p-type_atpase"/>
    <property type="match status" value="1"/>
</dbReference>
<evidence type="ECO:0000256" key="8">
    <source>
        <dbReference type="ARBA" id="ARBA00022840"/>
    </source>
</evidence>
<dbReference type="SFLD" id="SFLDS00003">
    <property type="entry name" value="Haloacid_Dehalogenase"/>
    <property type="match status" value="1"/>
</dbReference>
<dbReference type="Pfam" id="PF00690">
    <property type="entry name" value="Cation_ATPase_N"/>
    <property type="match status" value="1"/>
</dbReference>
<dbReference type="SUPFAM" id="SSF81653">
    <property type="entry name" value="Calcium ATPase, transduction domain A"/>
    <property type="match status" value="1"/>
</dbReference>
<dbReference type="InterPro" id="IPR059000">
    <property type="entry name" value="ATPase_P-type_domA"/>
</dbReference>
<dbReference type="GO" id="GO:0006811">
    <property type="term" value="P:monoatomic ion transport"/>
    <property type="evidence" value="ECO:0007669"/>
    <property type="project" value="UniProtKB-KW"/>
</dbReference>